<protein>
    <submittedName>
        <fullName evidence="8">Uncharacterized protein</fullName>
    </submittedName>
</protein>
<reference evidence="8 9" key="1">
    <citation type="journal article" date="2021" name="G3 (Bethesda)">
        <title>Improved contiguity of the threespine stickleback genome using long-read sequencing.</title>
        <authorList>
            <person name="Nath S."/>
            <person name="Shaw D.E."/>
            <person name="White M.A."/>
        </authorList>
    </citation>
    <scope>NUCLEOTIDE SEQUENCE [LARGE SCALE GENOMIC DNA]</scope>
    <source>
        <strain evidence="8 9">Lake Benthic</strain>
    </source>
</reference>
<dbReference type="Gene3D" id="1.20.1250.10">
    <property type="match status" value="1"/>
</dbReference>
<dbReference type="GO" id="GO:0005125">
    <property type="term" value="F:cytokine activity"/>
    <property type="evidence" value="ECO:0007669"/>
    <property type="project" value="UniProtKB-KW"/>
</dbReference>
<reference evidence="8" key="2">
    <citation type="submission" date="2025-08" db="UniProtKB">
        <authorList>
            <consortium name="Ensembl"/>
        </authorList>
    </citation>
    <scope>IDENTIFICATION</scope>
</reference>
<dbReference type="PANTHER" id="PTHR11419">
    <property type="entry name" value="INTERFERON GAMMA"/>
    <property type="match status" value="1"/>
</dbReference>
<keyword evidence="5" id="KW-0325">Glycoprotein</keyword>
<evidence type="ECO:0000256" key="7">
    <source>
        <dbReference type="SAM" id="Phobius"/>
    </source>
</evidence>
<evidence type="ECO:0000256" key="6">
    <source>
        <dbReference type="SAM" id="Coils"/>
    </source>
</evidence>
<dbReference type="GeneTree" id="ENSGT00940000176985"/>
<organism evidence="8 9">
    <name type="scientific">Gasterosteus aculeatus aculeatus</name>
    <name type="common">three-spined stickleback</name>
    <dbReference type="NCBI Taxonomy" id="481459"/>
    <lineage>
        <taxon>Eukaryota</taxon>
        <taxon>Metazoa</taxon>
        <taxon>Chordata</taxon>
        <taxon>Craniata</taxon>
        <taxon>Vertebrata</taxon>
        <taxon>Euteleostomi</taxon>
        <taxon>Actinopterygii</taxon>
        <taxon>Neopterygii</taxon>
        <taxon>Teleostei</taxon>
        <taxon>Neoteleostei</taxon>
        <taxon>Acanthomorphata</taxon>
        <taxon>Eupercaria</taxon>
        <taxon>Perciformes</taxon>
        <taxon>Cottioidei</taxon>
        <taxon>Gasterosteales</taxon>
        <taxon>Gasterosteidae</taxon>
        <taxon>Gasterosteus</taxon>
    </lineage>
</organism>
<dbReference type="Proteomes" id="UP000007635">
    <property type="component" value="Chromosome IV"/>
</dbReference>
<evidence type="ECO:0000256" key="1">
    <source>
        <dbReference type="ARBA" id="ARBA00004613"/>
    </source>
</evidence>
<accession>A0AAQ4QPC5</accession>
<dbReference type="GO" id="GO:0006955">
    <property type="term" value="P:immune response"/>
    <property type="evidence" value="ECO:0007669"/>
    <property type="project" value="InterPro"/>
</dbReference>
<keyword evidence="9" id="KW-1185">Reference proteome</keyword>
<evidence type="ECO:0000256" key="3">
    <source>
        <dbReference type="ARBA" id="ARBA00022514"/>
    </source>
</evidence>
<evidence type="ECO:0000313" key="8">
    <source>
        <dbReference type="Ensembl" id="ENSGACP00000053129.1"/>
    </source>
</evidence>
<name>A0AAQ4QPC5_GASAC</name>
<evidence type="ECO:0000256" key="4">
    <source>
        <dbReference type="ARBA" id="ARBA00022525"/>
    </source>
</evidence>
<proteinExistence type="inferred from homology"/>
<evidence type="ECO:0000256" key="5">
    <source>
        <dbReference type="ARBA" id="ARBA00023180"/>
    </source>
</evidence>
<keyword evidence="3" id="KW-0202">Cytokine</keyword>
<dbReference type="InterPro" id="IPR002069">
    <property type="entry name" value="Interferon_gamma"/>
</dbReference>
<keyword evidence="4" id="KW-0964">Secreted</keyword>
<comment type="similarity">
    <text evidence="2">Belongs to the type II (or gamma) interferon family.</text>
</comment>
<dbReference type="PANTHER" id="PTHR11419:SF0">
    <property type="entry name" value="INTERFERON GAMMA"/>
    <property type="match status" value="1"/>
</dbReference>
<keyword evidence="7" id="KW-0812">Transmembrane</keyword>
<feature type="coiled-coil region" evidence="6">
    <location>
        <begin position="138"/>
        <end position="172"/>
    </location>
</feature>
<keyword evidence="7" id="KW-1133">Transmembrane helix</keyword>
<dbReference type="GO" id="GO:0005615">
    <property type="term" value="C:extracellular space"/>
    <property type="evidence" value="ECO:0007669"/>
    <property type="project" value="UniProtKB-KW"/>
</dbReference>
<evidence type="ECO:0000313" key="9">
    <source>
        <dbReference type="Proteomes" id="UP000007635"/>
    </source>
</evidence>
<keyword evidence="7" id="KW-0472">Membrane</keyword>
<feature type="transmembrane region" description="Helical" evidence="7">
    <location>
        <begin position="46"/>
        <end position="64"/>
    </location>
</feature>
<dbReference type="SUPFAM" id="SSF47266">
    <property type="entry name" value="4-helical cytokines"/>
    <property type="match status" value="1"/>
</dbReference>
<evidence type="ECO:0000256" key="2">
    <source>
        <dbReference type="ARBA" id="ARBA00007566"/>
    </source>
</evidence>
<dbReference type="InterPro" id="IPR009079">
    <property type="entry name" value="4_helix_cytokine-like_core"/>
</dbReference>
<reference evidence="8" key="3">
    <citation type="submission" date="2025-09" db="UniProtKB">
        <authorList>
            <consortium name="Ensembl"/>
        </authorList>
    </citation>
    <scope>IDENTIFICATION</scope>
</reference>
<dbReference type="Ensembl" id="ENSGACT00000053949.1">
    <property type="protein sequence ID" value="ENSGACP00000053129.1"/>
    <property type="gene ID" value="ENSGACG00000029091.1"/>
</dbReference>
<dbReference type="GO" id="GO:0005133">
    <property type="term" value="F:type II interferon receptor binding"/>
    <property type="evidence" value="ECO:0007669"/>
    <property type="project" value="InterPro"/>
</dbReference>
<comment type="subcellular location">
    <subcellularLocation>
        <location evidence="1">Secreted</location>
    </subcellularLocation>
</comment>
<sequence>MKSKKPKMSCSATKECLLKLGELMEHAEQTAVSCPEVIMSQSGASLCPLVLLVLLGGAMASAIFKKENDHELIVNMLGLKEKEVGGKPLFGSVIKSINTSCQRKVLVMNATLNVYSKIFSTVLQTEQHGRAGVHLLDKLKSELERKKVRSALESLKQEMEEQSRHLGQLNLDREDVLSKLGDIKVEDTLDQRKALAEFKEVYQAIDVSYPKCRHAHSSSAQ</sequence>
<keyword evidence="6" id="KW-0175">Coiled coil</keyword>
<dbReference type="AlphaFoldDB" id="A0AAQ4QPC5"/>